<accession>A0AAU9UTL5</accession>
<gene>
    <name evidence="1" type="ORF">EEDITHA_LOCUS15074</name>
</gene>
<protein>
    <submittedName>
        <fullName evidence="1">Uncharacterized protein</fullName>
    </submittedName>
</protein>
<evidence type="ECO:0000313" key="1">
    <source>
        <dbReference type="EMBL" id="CAH2100175.1"/>
    </source>
</evidence>
<sequence>MAAARPERAAALLAAAAPTRPAPASAAPAARARLSRSRHLAPDACALYILLLVRVQRSQYRNTADFHVIRNEHTSSSVCYQYTLETTVLNGER</sequence>
<keyword evidence="2" id="KW-1185">Reference proteome</keyword>
<reference evidence="1" key="1">
    <citation type="submission" date="2022-03" db="EMBL/GenBank/DDBJ databases">
        <authorList>
            <person name="Tunstrom K."/>
        </authorList>
    </citation>
    <scope>NUCLEOTIDE SEQUENCE</scope>
</reference>
<comment type="caution">
    <text evidence="1">The sequence shown here is derived from an EMBL/GenBank/DDBJ whole genome shotgun (WGS) entry which is preliminary data.</text>
</comment>
<name>A0AAU9UTL5_EUPED</name>
<proteinExistence type="predicted"/>
<dbReference type="EMBL" id="CAKOGL010000022">
    <property type="protein sequence ID" value="CAH2100175.1"/>
    <property type="molecule type" value="Genomic_DNA"/>
</dbReference>
<organism evidence="1 2">
    <name type="scientific">Euphydryas editha</name>
    <name type="common">Edith's checkerspot</name>
    <dbReference type="NCBI Taxonomy" id="104508"/>
    <lineage>
        <taxon>Eukaryota</taxon>
        <taxon>Metazoa</taxon>
        <taxon>Ecdysozoa</taxon>
        <taxon>Arthropoda</taxon>
        <taxon>Hexapoda</taxon>
        <taxon>Insecta</taxon>
        <taxon>Pterygota</taxon>
        <taxon>Neoptera</taxon>
        <taxon>Endopterygota</taxon>
        <taxon>Lepidoptera</taxon>
        <taxon>Glossata</taxon>
        <taxon>Ditrysia</taxon>
        <taxon>Papilionoidea</taxon>
        <taxon>Nymphalidae</taxon>
        <taxon>Nymphalinae</taxon>
        <taxon>Euphydryas</taxon>
    </lineage>
</organism>
<dbReference type="AlphaFoldDB" id="A0AAU9UTL5"/>
<evidence type="ECO:0000313" key="2">
    <source>
        <dbReference type="Proteomes" id="UP001153954"/>
    </source>
</evidence>
<dbReference type="Proteomes" id="UP001153954">
    <property type="component" value="Unassembled WGS sequence"/>
</dbReference>